<name>A0ABY7T6G4_9SPHI</name>
<evidence type="ECO:0000313" key="3">
    <source>
        <dbReference type="Proteomes" id="UP001216139"/>
    </source>
</evidence>
<keyword evidence="3" id="KW-1185">Reference proteome</keyword>
<proteinExistence type="predicted"/>
<dbReference type="Pfam" id="PF20329">
    <property type="entry name" value="DUF6624"/>
    <property type="match status" value="1"/>
</dbReference>
<evidence type="ECO:0008006" key="4">
    <source>
        <dbReference type="Google" id="ProtNLM"/>
    </source>
</evidence>
<protein>
    <recommendedName>
        <fullName evidence="4">S1/P1 nuclease</fullName>
    </recommendedName>
</protein>
<dbReference type="InterPro" id="IPR046732">
    <property type="entry name" value="DUF6624"/>
</dbReference>
<evidence type="ECO:0000313" key="2">
    <source>
        <dbReference type="EMBL" id="WCT11803.1"/>
    </source>
</evidence>
<feature type="chain" id="PRO_5046841093" description="S1/P1 nuclease" evidence="1">
    <location>
        <begin position="25"/>
        <end position="327"/>
    </location>
</feature>
<accession>A0ABY7T6G4</accession>
<organism evidence="2 3">
    <name type="scientific">Mucilaginibacter jinjuensis</name>
    <dbReference type="NCBI Taxonomy" id="1176721"/>
    <lineage>
        <taxon>Bacteria</taxon>
        <taxon>Pseudomonadati</taxon>
        <taxon>Bacteroidota</taxon>
        <taxon>Sphingobacteriia</taxon>
        <taxon>Sphingobacteriales</taxon>
        <taxon>Sphingobacteriaceae</taxon>
        <taxon>Mucilaginibacter</taxon>
    </lineage>
</organism>
<dbReference type="EMBL" id="CP117167">
    <property type="protein sequence ID" value="WCT11803.1"/>
    <property type="molecule type" value="Genomic_DNA"/>
</dbReference>
<feature type="signal peptide" evidence="1">
    <location>
        <begin position="1"/>
        <end position="24"/>
    </location>
</feature>
<evidence type="ECO:0000256" key="1">
    <source>
        <dbReference type="SAM" id="SignalP"/>
    </source>
</evidence>
<keyword evidence="1" id="KW-0732">Signal</keyword>
<dbReference type="Proteomes" id="UP001216139">
    <property type="component" value="Chromosome"/>
</dbReference>
<sequence>MRPNCTKLIIACVSFLALSFTAKAQGLPVQYFRYIHKGDSLYQAKNYQASGMAYASAFKVAKGKGTANDRYDAACSWAAANVPDSAFASLDYLVKKLDYSNSKQLFQERDLMSLFNDKRWLPLLQRVSGNRIVAEAGYNMPLVKDLDTIHYDDQFYRLQIDSVQKKYGSSSKEMDALWKVMADKDSVNLIKVKAILDNYGWLGADAVGPVGNMTLYLVIQHADKDTRVKYLPMMRDAVKEGRAEASDLALMEDRVALEAGKKQLYGSQLAQDTKTGKYYFRPIEDEPNVDIRRASMGLEPLEYYAQQWGMVYKLPKAAVSEVHKAKK</sequence>
<dbReference type="RefSeq" id="WP_273629995.1">
    <property type="nucleotide sequence ID" value="NZ_CP117167.1"/>
</dbReference>
<gene>
    <name evidence="2" type="ORF">PQO05_24025</name>
</gene>
<reference evidence="2 3" key="1">
    <citation type="submission" date="2023-02" db="EMBL/GenBank/DDBJ databases">
        <title>Genome sequence of Mucilaginibacter jinjuensis strain KACC 16571.</title>
        <authorList>
            <person name="Kim S."/>
            <person name="Heo J."/>
            <person name="Kwon S.-W."/>
        </authorList>
    </citation>
    <scope>NUCLEOTIDE SEQUENCE [LARGE SCALE GENOMIC DNA]</scope>
    <source>
        <strain evidence="2 3">KACC 16571</strain>
    </source>
</reference>